<dbReference type="GO" id="GO:0007059">
    <property type="term" value="P:chromosome segregation"/>
    <property type="evidence" value="ECO:0007669"/>
    <property type="project" value="TreeGrafter"/>
</dbReference>
<keyword evidence="14" id="KW-0131">Cell cycle</keyword>
<evidence type="ECO:0000259" key="18">
    <source>
        <dbReference type="PROSITE" id="PS50939"/>
    </source>
</evidence>
<dbReference type="GO" id="GO:0005634">
    <property type="term" value="C:nucleus"/>
    <property type="evidence" value="ECO:0007669"/>
    <property type="project" value="UniProtKB-SubCell"/>
</dbReference>
<feature type="domain" description="Cytochrome b561" evidence="18">
    <location>
        <begin position="35"/>
        <end position="225"/>
    </location>
</feature>
<feature type="compositionally biased region" description="Basic and acidic residues" evidence="16">
    <location>
        <begin position="657"/>
        <end position="681"/>
    </location>
</feature>
<protein>
    <recommendedName>
        <fullName evidence="18">Cytochrome b561 domain-containing protein</fullName>
    </recommendedName>
</protein>
<keyword evidence="7 17" id="KW-0812">Transmembrane</keyword>
<dbReference type="GO" id="GO:0000444">
    <property type="term" value="C:MIS12/MIND type complex"/>
    <property type="evidence" value="ECO:0007669"/>
    <property type="project" value="InterPro"/>
</dbReference>
<dbReference type="GO" id="GO:0016020">
    <property type="term" value="C:membrane"/>
    <property type="evidence" value="ECO:0007669"/>
    <property type="project" value="UniProtKB-SubCell"/>
</dbReference>
<feature type="compositionally biased region" description="Low complexity" evidence="16">
    <location>
        <begin position="438"/>
        <end position="454"/>
    </location>
</feature>
<evidence type="ECO:0000256" key="11">
    <source>
        <dbReference type="ARBA" id="ARBA00022989"/>
    </source>
</evidence>
<gene>
    <name evidence="19" type="ORF">BOTCAL_0234g00120</name>
</gene>
<feature type="region of interest" description="Disordered" evidence="16">
    <location>
        <begin position="269"/>
        <end position="321"/>
    </location>
</feature>
<evidence type="ECO:0000256" key="2">
    <source>
        <dbReference type="ARBA" id="ARBA00004370"/>
    </source>
</evidence>
<feature type="compositionally biased region" description="Low complexity" evidence="16">
    <location>
        <begin position="617"/>
        <end position="630"/>
    </location>
</feature>
<evidence type="ECO:0000313" key="19">
    <source>
        <dbReference type="EMBL" id="TEY54957.1"/>
    </source>
</evidence>
<keyword evidence="12 17" id="KW-0472">Membrane</keyword>
<keyword evidence="11 17" id="KW-1133">Transmembrane helix</keyword>
<keyword evidence="13" id="KW-0539">Nucleus</keyword>
<dbReference type="InterPro" id="IPR006593">
    <property type="entry name" value="Cyt_b561/ferric_Rdtase_TM"/>
</dbReference>
<dbReference type="PROSITE" id="PS50939">
    <property type="entry name" value="CYTOCHROME_B561"/>
    <property type="match status" value="1"/>
</dbReference>
<evidence type="ECO:0000256" key="1">
    <source>
        <dbReference type="ARBA" id="ARBA00004123"/>
    </source>
</evidence>
<dbReference type="PANTHER" id="PTHR15459:SF2">
    <property type="entry name" value="CYTOCHROME B561 DOMAIN-CONTAINING PROTEIN"/>
    <property type="match status" value="1"/>
</dbReference>
<comment type="subcellular location">
    <subcellularLocation>
        <location evidence="3">Chromosome</location>
        <location evidence="3">Centromere</location>
        <location evidence="3">Kinetochore</location>
    </subcellularLocation>
    <subcellularLocation>
        <location evidence="2">Membrane</location>
    </subcellularLocation>
    <subcellularLocation>
        <location evidence="1">Nucleus</location>
    </subcellularLocation>
</comment>
<feature type="compositionally biased region" description="Polar residues" evidence="16">
    <location>
        <begin position="592"/>
        <end position="601"/>
    </location>
</feature>
<keyword evidence="9" id="KW-0995">Kinetochore</keyword>
<evidence type="ECO:0000256" key="14">
    <source>
        <dbReference type="ARBA" id="ARBA00023306"/>
    </source>
</evidence>
<accession>A0A4Y8CZP9</accession>
<keyword evidence="20" id="KW-1185">Reference proteome</keyword>
<dbReference type="Pfam" id="PF03188">
    <property type="entry name" value="Cytochrom_B561"/>
    <property type="match status" value="1"/>
</dbReference>
<feature type="compositionally biased region" description="Low complexity" evidence="16">
    <location>
        <begin position="399"/>
        <end position="415"/>
    </location>
</feature>
<keyword evidence="15" id="KW-0137">Centromere</keyword>
<evidence type="ECO:0000256" key="17">
    <source>
        <dbReference type="SAM" id="Phobius"/>
    </source>
</evidence>
<evidence type="ECO:0000256" key="6">
    <source>
        <dbReference type="ARBA" id="ARBA00022618"/>
    </source>
</evidence>
<keyword evidence="4" id="KW-0813">Transport</keyword>
<feature type="transmembrane region" description="Helical" evidence="17">
    <location>
        <begin position="175"/>
        <end position="194"/>
    </location>
</feature>
<keyword evidence="5" id="KW-0158">Chromosome</keyword>
<feature type="compositionally biased region" description="Basic and acidic residues" evidence="16">
    <location>
        <begin position="308"/>
        <end position="319"/>
    </location>
</feature>
<feature type="compositionally biased region" description="Basic residues" evidence="16">
    <location>
        <begin position="273"/>
        <end position="285"/>
    </location>
</feature>
<evidence type="ECO:0000256" key="13">
    <source>
        <dbReference type="ARBA" id="ARBA00023242"/>
    </source>
</evidence>
<name>A0A4Y8CZP9_9HELO</name>
<feature type="compositionally biased region" description="Basic and acidic residues" evidence="16">
    <location>
        <begin position="704"/>
        <end position="731"/>
    </location>
</feature>
<keyword evidence="8" id="KW-0498">Mitosis</keyword>
<evidence type="ECO:0000256" key="5">
    <source>
        <dbReference type="ARBA" id="ARBA00022454"/>
    </source>
</evidence>
<sequence>MATDDLSPPGSSTYSSSTMYVGDGTWDATKNDFLLPNLMGLNFETMRYNGMGNRFATMPGYKGLITAHGVIAAITFLFIVPAAVFIARFYGRDIRHAIRYHIYLQIMTLLLSTVIFILGWMAVGNARSLTNPHHGIGLAIYVLIWVQFLSGWLTHNSEKKRVLRRIPLKAVLHQWIGRVTALLAIAQVPLGLTLYGSPKYLFILFAVWMGFLVLLYFILSYRALQALPEVLREGSRHGEVIQERRKSSFGIGILGPLLAGAGAAALLGDRDRKRSRSRSRSRSHSRIREVIPSRRGSRSRRGSVSYVEEEKYESRKKEGGGVMNSLFKGAAVLGAGALAKSFFDRRQRTKPEDEYSSVAPDTPGRRQHRRNDSEYSDSTLTTERTDRYESRSVLPGPGAPVAAAAAISAAKARPTTPRPVTPVTPRPVRSQAGRAHSFDSMSYSYDYGSGTTASPSRRPQENNGLRNGLLASLGIGWFTKKTKDRREKKEMDRIEREEDERYERERASRHINQGSHLTSDAFPPRPHIGQSSIESSELSSLVDPYPAPRATVSVPAPVPVNMGQSRSHHDVVTETVSMPPMPTDPHGVLHQPSDSDVTQTPGRSRRRSSIRREEGEAAAAAAAAGAAGLAAEEERRRQRSHSRSAVASPPVSVKVKMHGDKDRNVTLRRLTEQEAAAERASRRARSGQRRSRRDSASDFSEGEVSSRYRREAEKRSERRAESVVRDKREEAGIPPPPIGPLTPPNPAFAGGKKPKDSGYYSGQPQSAGKLDPSVAGGSILDAGRSNMSEDTHGTWSAMSPNSGTDHARERRQRRRMERQRQSVGAGTAGTVDFT</sequence>
<dbReference type="OrthoDB" id="19261at2759"/>
<dbReference type="GO" id="GO:0051301">
    <property type="term" value="P:cell division"/>
    <property type="evidence" value="ECO:0007669"/>
    <property type="project" value="UniProtKB-KW"/>
</dbReference>
<feature type="compositionally biased region" description="Basic residues" evidence="16">
    <location>
        <begin position="682"/>
        <end position="692"/>
    </location>
</feature>
<feature type="compositionally biased region" description="Pro residues" evidence="16">
    <location>
        <begin position="733"/>
        <end position="746"/>
    </location>
</feature>
<keyword evidence="10" id="KW-0249">Electron transport</keyword>
<feature type="transmembrane region" description="Helical" evidence="17">
    <location>
        <begin position="102"/>
        <end position="123"/>
    </location>
</feature>
<feature type="compositionally biased region" description="Basic and acidic residues" evidence="16">
    <location>
        <begin position="344"/>
        <end position="353"/>
    </location>
</feature>
<dbReference type="AlphaFoldDB" id="A0A4Y8CZP9"/>
<dbReference type="STRING" id="38488.A0A4Y8CZP9"/>
<feature type="compositionally biased region" description="Polar residues" evidence="16">
    <location>
        <begin position="455"/>
        <end position="465"/>
    </location>
</feature>
<evidence type="ECO:0000256" key="3">
    <source>
        <dbReference type="ARBA" id="ARBA00004629"/>
    </source>
</evidence>
<evidence type="ECO:0000256" key="15">
    <source>
        <dbReference type="ARBA" id="ARBA00023328"/>
    </source>
</evidence>
<evidence type="ECO:0000256" key="9">
    <source>
        <dbReference type="ARBA" id="ARBA00022838"/>
    </source>
</evidence>
<evidence type="ECO:0000256" key="16">
    <source>
        <dbReference type="SAM" id="MobiDB-lite"/>
    </source>
</evidence>
<evidence type="ECO:0000256" key="10">
    <source>
        <dbReference type="ARBA" id="ARBA00022982"/>
    </source>
</evidence>
<keyword evidence="6" id="KW-0132">Cell division</keyword>
<feature type="region of interest" description="Disordered" evidence="16">
    <location>
        <begin position="575"/>
        <end position="834"/>
    </location>
</feature>
<feature type="compositionally biased region" description="Pro residues" evidence="16">
    <location>
        <begin position="416"/>
        <end position="425"/>
    </location>
</feature>
<feature type="compositionally biased region" description="Polar residues" evidence="16">
    <location>
        <begin position="793"/>
        <end position="804"/>
    </location>
</feature>
<feature type="transmembrane region" description="Helical" evidence="17">
    <location>
        <begin position="135"/>
        <end position="154"/>
    </location>
</feature>
<dbReference type="InterPro" id="IPR007128">
    <property type="entry name" value="PMF1/Nnf1"/>
</dbReference>
<reference evidence="19 20" key="1">
    <citation type="submission" date="2017-11" db="EMBL/GenBank/DDBJ databases">
        <title>Comparative genomics of Botrytis spp.</title>
        <authorList>
            <person name="Valero-Jimenez C.A."/>
            <person name="Tapia P."/>
            <person name="Veloso J."/>
            <person name="Silva-Moreno E."/>
            <person name="Staats M."/>
            <person name="Valdes J.H."/>
            <person name="Van Kan J.A.L."/>
        </authorList>
    </citation>
    <scope>NUCLEOTIDE SEQUENCE [LARGE SCALE GENOMIC DNA]</scope>
    <source>
        <strain evidence="19 20">MUCL2830</strain>
    </source>
</reference>
<dbReference type="Proteomes" id="UP000297299">
    <property type="component" value="Unassembled WGS sequence"/>
</dbReference>
<dbReference type="SMART" id="SM00665">
    <property type="entry name" value="B561"/>
    <property type="match status" value="1"/>
</dbReference>
<feature type="transmembrane region" description="Helical" evidence="17">
    <location>
        <begin position="65"/>
        <end position="90"/>
    </location>
</feature>
<organism evidence="19 20">
    <name type="scientific">Botryotinia calthae</name>
    <dbReference type="NCBI Taxonomy" id="38488"/>
    <lineage>
        <taxon>Eukaryota</taxon>
        <taxon>Fungi</taxon>
        <taxon>Dikarya</taxon>
        <taxon>Ascomycota</taxon>
        <taxon>Pezizomycotina</taxon>
        <taxon>Leotiomycetes</taxon>
        <taxon>Helotiales</taxon>
        <taxon>Sclerotiniaceae</taxon>
        <taxon>Botryotinia</taxon>
    </lineage>
</organism>
<feature type="transmembrane region" description="Helical" evidence="17">
    <location>
        <begin position="200"/>
        <end position="219"/>
    </location>
</feature>
<dbReference type="EMBL" id="PHWZ01000234">
    <property type="protein sequence ID" value="TEY54957.1"/>
    <property type="molecule type" value="Genomic_DNA"/>
</dbReference>
<comment type="caution">
    <text evidence="19">The sequence shown here is derived from an EMBL/GenBank/DDBJ whole genome shotgun (WGS) entry which is preliminary data.</text>
</comment>
<evidence type="ECO:0000256" key="12">
    <source>
        <dbReference type="ARBA" id="ARBA00023136"/>
    </source>
</evidence>
<evidence type="ECO:0000256" key="4">
    <source>
        <dbReference type="ARBA" id="ARBA00022448"/>
    </source>
</evidence>
<feature type="region of interest" description="Disordered" evidence="16">
    <location>
        <begin position="344"/>
        <end position="467"/>
    </location>
</feature>
<feature type="compositionally biased region" description="Low complexity" evidence="16">
    <location>
        <begin position="643"/>
        <end position="654"/>
    </location>
</feature>
<evidence type="ECO:0000313" key="20">
    <source>
        <dbReference type="Proteomes" id="UP000297299"/>
    </source>
</evidence>
<feature type="compositionally biased region" description="Basic and acidic residues" evidence="16">
    <location>
        <begin position="484"/>
        <end position="508"/>
    </location>
</feature>
<evidence type="ECO:0000256" key="7">
    <source>
        <dbReference type="ARBA" id="ARBA00022692"/>
    </source>
</evidence>
<dbReference type="Gene3D" id="1.20.120.1770">
    <property type="match status" value="1"/>
</dbReference>
<dbReference type="PANTHER" id="PTHR15459">
    <property type="entry name" value="POLYAMINE-MODULATED FACTOR 1"/>
    <property type="match status" value="1"/>
</dbReference>
<feature type="transmembrane region" description="Helical" evidence="17">
    <location>
        <begin position="249"/>
        <end position="268"/>
    </location>
</feature>
<feature type="region of interest" description="Disordered" evidence="16">
    <location>
        <begin position="482"/>
        <end position="537"/>
    </location>
</feature>
<evidence type="ECO:0000256" key="8">
    <source>
        <dbReference type="ARBA" id="ARBA00022776"/>
    </source>
</evidence>
<dbReference type="CDD" id="cd08760">
    <property type="entry name" value="Cyt_b561_FRRS1_like"/>
    <property type="match status" value="1"/>
</dbReference>
<proteinExistence type="predicted"/>